<dbReference type="InterPro" id="IPR027417">
    <property type="entry name" value="P-loop_NTPase"/>
</dbReference>
<dbReference type="AlphaFoldDB" id="U6STU5"/>
<dbReference type="InterPro" id="IPR000212">
    <property type="entry name" value="DNA_helicase_UvrD/REP"/>
</dbReference>
<dbReference type="SUPFAM" id="SSF52540">
    <property type="entry name" value="P-loop containing nucleoside triphosphate hydrolases"/>
    <property type="match status" value="1"/>
</dbReference>
<dbReference type="Proteomes" id="UP000017170">
    <property type="component" value="Unassembled WGS sequence"/>
</dbReference>
<dbReference type="GO" id="GO:0000725">
    <property type="term" value="P:recombinational repair"/>
    <property type="evidence" value="ECO:0007669"/>
    <property type="project" value="TreeGrafter"/>
</dbReference>
<dbReference type="PATRIC" id="fig|1188261.3.peg.1171"/>
<dbReference type="GO" id="GO:0016787">
    <property type="term" value="F:hydrolase activity"/>
    <property type="evidence" value="ECO:0007669"/>
    <property type="project" value="UniProtKB-KW"/>
</dbReference>
<evidence type="ECO:0000313" key="3">
    <source>
        <dbReference type="Proteomes" id="UP000017170"/>
    </source>
</evidence>
<evidence type="ECO:0000313" key="2">
    <source>
        <dbReference type="EMBL" id="ERN54076.1"/>
    </source>
</evidence>
<dbReference type="Pfam" id="PF13538">
    <property type="entry name" value="UvrD_C_2"/>
    <property type="match status" value="1"/>
</dbReference>
<gene>
    <name evidence="2" type="ORF">A33I_08890</name>
</gene>
<dbReference type="EMBL" id="ATAE01000009">
    <property type="protein sequence ID" value="ERN54076.1"/>
    <property type="molecule type" value="Genomic_DNA"/>
</dbReference>
<sequence length="165" mass="18890">MIKFPDEIISLSTILTKLHKAYEKEAGKLENYHDEYKDLKQYMVDYRNEMDAMEAFEQSKFKTCGIICKTEAMVQTLDGVLREKFTFTRLDEDSSSFTEGITLTTVQLAKGLEFDQVVVPFVSGSAYRTAFEKGLLYVACTRAMHQLIVMQDADDPSQLIIENQN</sequence>
<reference evidence="2 3" key="1">
    <citation type="journal article" date="2013" name="Genome Announc.">
        <title>Genome Sequence of the Extreme Obligate Alkaliphile Bacillus marmarensis Strain DSM 21297.</title>
        <authorList>
            <person name="Wernick D.G."/>
            <person name="Choi K.Y."/>
            <person name="Tat C.A."/>
            <person name="Lafontaine Rivera J.G."/>
            <person name="Liao J.C."/>
        </authorList>
    </citation>
    <scope>NUCLEOTIDE SEQUENCE [LARGE SCALE GENOMIC DNA]</scope>
    <source>
        <strain evidence="2 3">DSM 21297</strain>
    </source>
</reference>
<dbReference type="GO" id="GO:0005524">
    <property type="term" value="F:ATP binding"/>
    <property type="evidence" value="ECO:0007669"/>
    <property type="project" value="UniProtKB-KW"/>
</dbReference>
<dbReference type="GO" id="GO:0005829">
    <property type="term" value="C:cytosol"/>
    <property type="evidence" value="ECO:0007669"/>
    <property type="project" value="TreeGrafter"/>
</dbReference>
<organism evidence="2 3">
    <name type="scientific">Alkalihalophilus marmarensis DSM 21297</name>
    <dbReference type="NCBI Taxonomy" id="1188261"/>
    <lineage>
        <taxon>Bacteria</taxon>
        <taxon>Bacillati</taxon>
        <taxon>Bacillota</taxon>
        <taxon>Bacilli</taxon>
        <taxon>Bacillales</taxon>
        <taxon>Bacillaceae</taxon>
        <taxon>Alkalihalophilus</taxon>
    </lineage>
</organism>
<proteinExistence type="predicted"/>
<dbReference type="RefSeq" id="WP_022627493.1">
    <property type="nucleotide sequence ID" value="NZ_ATAE01000009.1"/>
</dbReference>
<comment type="caution">
    <text evidence="2">The sequence shown here is derived from an EMBL/GenBank/DDBJ whole genome shotgun (WGS) entry which is preliminary data.</text>
</comment>
<accession>U6STU5</accession>
<name>U6STU5_9BACI</name>
<evidence type="ECO:0000259" key="1">
    <source>
        <dbReference type="Pfam" id="PF13538"/>
    </source>
</evidence>
<feature type="domain" description="UvrD-like helicase C-terminal" evidence="1">
    <location>
        <begin position="101"/>
        <end position="150"/>
    </location>
</feature>
<dbReference type="PANTHER" id="PTHR11070">
    <property type="entry name" value="UVRD / RECB / PCRA DNA HELICASE FAMILY MEMBER"/>
    <property type="match status" value="1"/>
</dbReference>
<dbReference type="GO" id="GO:0003677">
    <property type="term" value="F:DNA binding"/>
    <property type="evidence" value="ECO:0007669"/>
    <property type="project" value="InterPro"/>
</dbReference>
<dbReference type="Gene3D" id="3.40.50.300">
    <property type="entry name" value="P-loop containing nucleotide triphosphate hydrolases"/>
    <property type="match status" value="1"/>
</dbReference>
<protein>
    <recommendedName>
        <fullName evidence="1">UvrD-like helicase C-terminal domain-containing protein</fullName>
    </recommendedName>
</protein>
<dbReference type="PANTHER" id="PTHR11070:SF17">
    <property type="entry name" value="DNA HELICASE IV"/>
    <property type="match status" value="1"/>
</dbReference>
<dbReference type="InterPro" id="IPR027785">
    <property type="entry name" value="UvrD-like_helicase_C"/>
</dbReference>
<keyword evidence="3" id="KW-1185">Reference proteome</keyword>
<dbReference type="GO" id="GO:0043138">
    <property type="term" value="F:3'-5' DNA helicase activity"/>
    <property type="evidence" value="ECO:0007669"/>
    <property type="project" value="TreeGrafter"/>
</dbReference>